<comment type="similarity">
    <text evidence="1">Belongs to the peptidase S13 family.</text>
</comment>
<dbReference type="AlphaFoldDB" id="A0A6J7GBV5"/>
<dbReference type="Gene3D" id="3.40.710.10">
    <property type="entry name" value="DD-peptidase/beta-lactamase superfamily"/>
    <property type="match status" value="1"/>
</dbReference>
<accession>A0A6J7GBV5</accession>
<dbReference type="EMBL" id="CAFBMO010000018">
    <property type="protein sequence ID" value="CAB4904028.1"/>
    <property type="molecule type" value="Genomic_DNA"/>
</dbReference>
<sequence>MIATVVSHDVCMYESGTWLSTRVLTTAAVFALGAVFTTVPAQAEDTPSVPSSEMSMGTKLTTRLKNKAIGNDLAYVVMDALSQRIVASKNGDKPMLPASNMKIITATNVLSTMAPTKTFTTAVFPESTSGRVVLQGGGDPLLTKRNLKALATKVAALVDHSQPLIVDTDLNMFPEPTNGPGWTKRYIPSVVSPVTPLGIYGDYSRNPTDYAINTFITELNRLGIQTSRGIELDVAADSIPLASISPHTVADAVHIMLLDSENNVAEILFRHVAIATLHPATWQGAAEAALANLNALGLNTANLRLADGSGLSRADRLTAIFLANVLRLVSTTDPTRFSVMFEPGSMPTSGVDGTLKAKFHRYTSAPSSCAKGNIRAKTGTLHDTITLSGTTHDADGQLKVFSFLVNNRPTQVIPLRTRQAIDGLAATITGCW</sequence>
<dbReference type="PRINTS" id="PR00922">
    <property type="entry name" value="DADACBPTASE3"/>
</dbReference>
<dbReference type="GO" id="GO:0000270">
    <property type="term" value="P:peptidoglycan metabolic process"/>
    <property type="evidence" value="ECO:0007669"/>
    <property type="project" value="TreeGrafter"/>
</dbReference>
<dbReference type="PANTHER" id="PTHR30023:SF0">
    <property type="entry name" value="PENICILLIN-SENSITIVE CARBOXYPEPTIDASE A"/>
    <property type="match status" value="1"/>
</dbReference>
<evidence type="ECO:0000256" key="1">
    <source>
        <dbReference type="ARBA" id="ARBA00006096"/>
    </source>
</evidence>
<reference evidence="4" key="1">
    <citation type="submission" date="2020-05" db="EMBL/GenBank/DDBJ databases">
        <authorList>
            <person name="Chiriac C."/>
            <person name="Salcher M."/>
            <person name="Ghai R."/>
            <person name="Kavagutti S V."/>
        </authorList>
    </citation>
    <scope>NUCLEOTIDE SEQUENCE</scope>
</reference>
<evidence type="ECO:0000313" key="4">
    <source>
        <dbReference type="EMBL" id="CAB4904028.1"/>
    </source>
</evidence>
<dbReference type="InterPro" id="IPR012338">
    <property type="entry name" value="Beta-lactam/transpept-like"/>
</dbReference>
<proteinExistence type="inferred from homology"/>
<evidence type="ECO:0000313" key="3">
    <source>
        <dbReference type="EMBL" id="CAB4632987.1"/>
    </source>
</evidence>
<gene>
    <name evidence="3" type="ORF">UFOPK1908_01587</name>
    <name evidence="4" type="ORF">UFOPK3576_00638</name>
</gene>
<dbReference type="Gene3D" id="3.50.80.20">
    <property type="entry name" value="D-Ala-D-Ala carboxypeptidase C, peptidase S13"/>
    <property type="match status" value="1"/>
</dbReference>
<keyword evidence="2" id="KW-0378">Hydrolase</keyword>
<dbReference type="Pfam" id="PF02113">
    <property type="entry name" value="Peptidase_S13"/>
    <property type="match status" value="2"/>
</dbReference>
<dbReference type="PANTHER" id="PTHR30023">
    <property type="entry name" value="D-ALANYL-D-ALANINE CARBOXYPEPTIDASE"/>
    <property type="match status" value="1"/>
</dbReference>
<protein>
    <submittedName>
        <fullName evidence="4">Unannotated protein</fullName>
    </submittedName>
</protein>
<dbReference type="GO" id="GO:0006508">
    <property type="term" value="P:proteolysis"/>
    <property type="evidence" value="ECO:0007669"/>
    <property type="project" value="InterPro"/>
</dbReference>
<dbReference type="NCBIfam" id="TIGR00666">
    <property type="entry name" value="PBP4"/>
    <property type="match status" value="1"/>
</dbReference>
<organism evidence="4">
    <name type="scientific">freshwater metagenome</name>
    <dbReference type="NCBI Taxonomy" id="449393"/>
    <lineage>
        <taxon>unclassified sequences</taxon>
        <taxon>metagenomes</taxon>
        <taxon>ecological metagenomes</taxon>
    </lineage>
</organism>
<dbReference type="GO" id="GO:0004185">
    <property type="term" value="F:serine-type carboxypeptidase activity"/>
    <property type="evidence" value="ECO:0007669"/>
    <property type="project" value="InterPro"/>
</dbReference>
<name>A0A6J7GBV5_9ZZZZ</name>
<dbReference type="EMBL" id="CAEZVB010000134">
    <property type="protein sequence ID" value="CAB4632987.1"/>
    <property type="molecule type" value="Genomic_DNA"/>
</dbReference>
<dbReference type="InterPro" id="IPR000667">
    <property type="entry name" value="Peptidase_S13"/>
</dbReference>
<dbReference type="SUPFAM" id="SSF56601">
    <property type="entry name" value="beta-lactamase/transpeptidase-like"/>
    <property type="match status" value="1"/>
</dbReference>
<evidence type="ECO:0000256" key="2">
    <source>
        <dbReference type="ARBA" id="ARBA00022801"/>
    </source>
</evidence>